<organism evidence="12 13">
    <name type="scientific">Thalictrum thalictroides</name>
    <name type="common">Rue-anemone</name>
    <name type="synonym">Anemone thalictroides</name>
    <dbReference type="NCBI Taxonomy" id="46969"/>
    <lineage>
        <taxon>Eukaryota</taxon>
        <taxon>Viridiplantae</taxon>
        <taxon>Streptophyta</taxon>
        <taxon>Embryophyta</taxon>
        <taxon>Tracheophyta</taxon>
        <taxon>Spermatophyta</taxon>
        <taxon>Magnoliopsida</taxon>
        <taxon>Ranunculales</taxon>
        <taxon>Ranunculaceae</taxon>
        <taxon>Thalictroideae</taxon>
        <taxon>Thalictrum</taxon>
    </lineage>
</organism>
<comment type="subcellular location">
    <subcellularLocation>
        <location evidence="1">Plastid</location>
        <location evidence="1">Chloroplast</location>
    </subcellularLocation>
</comment>
<evidence type="ECO:0000256" key="1">
    <source>
        <dbReference type="ARBA" id="ARBA00004229"/>
    </source>
</evidence>
<evidence type="ECO:0000313" key="13">
    <source>
        <dbReference type="Proteomes" id="UP000554482"/>
    </source>
</evidence>
<evidence type="ECO:0000313" key="12">
    <source>
        <dbReference type="EMBL" id="KAF5193361.1"/>
    </source>
</evidence>
<dbReference type="InterPro" id="IPR044182">
    <property type="entry name" value="CITRX"/>
</dbReference>
<protein>
    <submittedName>
        <fullName evidence="12">Thioredoxin-like protein CITRX protein</fullName>
    </submittedName>
</protein>
<gene>
    <name evidence="12" type="ORF">FRX31_017052</name>
</gene>
<evidence type="ECO:0000256" key="6">
    <source>
        <dbReference type="ARBA" id="ARBA00022982"/>
    </source>
</evidence>
<dbReference type="Gene3D" id="3.40.30.10">
    <property type="entry name" value="Glutaredoxin"/>
    <property type="match status" value="1"/>
</dbReference>
<dbReference type="GO" id="GO:0009657">
    <property type="term" value="P:plastid organization"/>
    <property type="evidence" value="ECO:0007669"/>
    <property type="project" value="TreeGrafter"/>
</dbReference>
<keyword evidence="5" id="KW-0809">Transit peptide</keyword>
<keyword evidence="9" id="KW-0676">Redox-active center</keyword>
<sequence>PIHLLADREIGKIHSRTLSQVSMSLLQATTSSAISSCTLFLFQTPPQSFISTSSSSFRTLKPLSLPIPAKTSRIKLLCKPLSAKYIREDYLVKKVSAKEVEELVKGERSVPIVVDFYATWCGPCILMAQELEM</sequence>
<dbReference type="GO" id="GO:0009507">
    <property type="term" value="C:chloroplast"/>
    <property type="evidence" value="ECO:0007669"/>
    <property type="project" value="UniProtKB-SubCell"/>
</dbReference>
<keyword evidence="13" id="KW-1185">Reference proteome</keyword>
<accession>A0A7J6W7Z3</accession>
<dbReference type="GO" id="GO:0045454">
    <property type="term" value="P:cell redox homeostasis"/>
    <property type="evidence" value="ECO:0007669"/>
    <property type="project" value="InterPro"/>
</dbReference>
<dbReference type="GO" id="GO:0015035">
    <property type="term" value="F:protein-disulfide reductase activity"/>
    <property type="evidence" value="ECO:0007669"/>
    <property type="project" value="InterPro"/>
</dbReference>
<dbReference type="Proteomes" id="UP000554482">
    <property type="component" value="Unassembled WGS sequence"/>
</dbReference>
<proteinExistence type="inferred from homology"/>
<dbReference type="PANTHER" id="PTHR47834">
    <property type="entry name" value="THIOREDOXIN-LIKE PROTEIN CITRX, CHLOROPLASTIC"/>
    <property type="match status" value="1"/>
</dbReference>
<dbReference type="AlphaFoldDB" id="A0A7J6W7Z3"/>
<evidence type="ECO:0000259" key="11">
    <source>
        <dbReference type="Pfam" id="PF00085"/>
    </source>
</evidence>
<dbReference type="InterPro" id="IPR013766">
    <property type="entry name" value="Thioredoxin_domain"/>
</dbReference>
<dbReference type="SUPFAM" id="SSF52833">
    <property type="entry name" value="Thioredoxin-like"/>
    <property type="match status" value="1"/>
</dbReference>
<evidence type="ECO:0000256" key="5">
    <source>
        <dbReference type="ARBA" id="ARBA00022946"/>
    </source>
</evidence>
<feature type="non-terminal residue" evidence="12">
    <location>
        <position position="133"/>
    </location>
</feature>
<dbReference type="PANTHER" id="PTHR47834:SF2">
    <property type="entry name" value="THIOREDOXIN-LIKE PROTEIN CITRX, CHLOROPLASTIC"/>
    <property type="match status" value="1"/>
</dbReference>
<evidence type="ECO:0000256" key="2">
    <source>
        <dbReference type="ARBA" id="ARBA00022448"/>
    </source>
</evidence>
<dbReference type="OrthoDB" id="2121326at2759"/>
<evidence type="ECO:0000256" key="9">
    <source>
        <dbReference type="ARBA" id="ARBA00023284"/>
    </source>
</evidence>
<comment type="similarity">
    <text evidence="10">Belongs to the thioredoxin family. Plant CITRX-type subfamily.</text>
</comment>
<dbReference type="CDD" id="cd02947">
    <property type="entry name" value="TRX_family"/>
    <property type="match status" value="1"/>
</dbReference>
<feature type="non-terminal residue" evidence="12">
    <location>
        <position position="1"/>
    </location>
</feature>
<dbReference type="Pfam" id="PF00085">
    <property type="entry name" value="Thioredoxin"/>
    <property type="match status" value="1"/>
</dbReference>
<evidence type="ECO:0000256" key="10">
    <source>
        <dbReference type="ARBA" id="ARBA00024039"/>
    </source>
</evidence>
<dbReference type="GO" id="GO:0009579">
    <property type="term" value="C:thylakoid"/>
    <property type="evidence" value="ECO:0007669"/>
    <property type="project" value="TreeGrafter"/>
</dbReference>
<dbReference type="EMBL" id="JABWDY010020143">
    <property type="protein sequence ID" value="KAF5193361.1"/>
    <property type="molecule type" value="Genomic_DNA"/>
</dbReference>
<reference evidence="12 13" key="1">
    <citation type="submission" date="2020-06" db="EMBL/GenBank/DDBJ databases">
        <title>Transcriptomic and genomic resources for Thalictrum thalictroides and T. hernandezii: Facilitating candidate gene discovery in an emerging model plant lineage.</title>
        <authorList>
            <person name="Arias T."/>
            <person name="Riano-Pachon D.M."/>
            <person name="Di Stilio V.S."/>
        </authorList>
    </citation>
    <scope>NUCLEOTIDE SEQUENCE [LARGE SCALE GENOMIC DNA]</scope>
    <source>
        <strain evidence="13">cv. WT478/WT964</strain>
        <tissue evidence="12">Leaves</tissue>
    </source>
</reference>
<evidence type="ECO:0000256" key="3">
    <source>
        <dbReference type="ARBA" id="ARBA00022528"/>
    </source>
</evidence>
<comment type="caution">
    <text evidence="12">The sequence shown here is derived from an EMBL/GenBank/DDBJ whole genome shotgun (WGS) entry which is preliminary data.</text>
</comment>
<keyword evidence="8" id="KW-1015">Disulfide bond</keyword>
<evidence type="ECO:0000256" key="8">
    <source>
        <dbReference type="ARBA" id="ARBA00023157"/>
    </source>
</evidence>
<keyword evidence="6" id="KW-0249">Electron transport</keyword>
<feature type="domain" description="Thioredoxin" evidence="11">
    <location>
        <begin position="93"/>
        <end position="132"/>
    </location>
</feature>
<evidence type="ECO:0000256" key="4">
    <source>
        <dbReference type="ARBA" id="ARBA00022640"/>
    </source>
</evidence>
<evidence type="ECO:0000256" key="7">
    <source>
        <dbReference type="ARBA" id="ARBA00023002"/>
    </source>
</evidence>
<keyword evidence="7" id="KW-0560">Oxidoreductase</keyword>
<keyword evidence="4" id="KW-0934">Plastid</keyword>
<name>A0A7J6W7Z3_THATH</name>
<dbReference type="InterPro" id="IPR036249">
    <property type="entry name" value="Thioredoxin-like_sf"/>
</dbReference>
<keyword evidence="2" id="KW-0813">Transport</keyword>
<keyword evidence="3" id="KW-0150">Chloroplast</keyword>